<dbReference type="AlphaFoldDB" id="A0A9W8N6F7"/>
<dbReference type="Proteomes" id="UP001148614">
    <property type="component" value="Unassembled WGS sequence"/>
</dbReference>
<name>A0A9W8N6F7_9PEZI</name>
<feature type="compositionally biased region" description="Basic and acidic residues" evidence="1">
    <location>
        <begin position="124"/>
        <end position="139"/>
    </location>
</feature>
<dbReference type="EMBL" id="JANPWZ010002400">
    <property type="protein sequence ID" value="KAJ3559152.1"/>
    <property type="molecule type" value="Genomic_DNA"/>
</dbReference>
<gene>
    <name evidence="2" type="ORF">NPX13_g9577</name>
</gene>
<evidence type="ECO:0000313" key="2">
    <source>
        <dbReference type="EMBL" id="KAJ3559152.1"/>
    </source>
</evidence>
<organism evidence="2 3">
    <name type="scientific">Xylaria arbuscula</name>
    <dbReference type="NCBI Taxonomy" id="114810"/>
    <lineage>
        <taxon>Eukaryota</taxon>
        <taxon>Fungi</taxon>
        <taxon>Dikarya</taxon>
        <taxon>Ascomycota</taxon>
        <taxon>Pezizomycotina</taxon>
        <taxon>Sordariomycetes</taxon>
        <taxon>Xylariomycetidae</taxon>
        <taxon>Xylariales</taxon>
        <taxon>Xylariaceae</taxon>
        <taxon>Xylaria</taxon>
    </lineage>
</organism>
<feature type="compositionally biased region" description="Acidic residues" evidence="1">
    <location>
        <begin position="154"/>
        <end position="166"/>
    </location>
</feature>
<dbReference type="VEuPathDB" id="FungiDB:F4678DRAFT_477486"/>
<keyword evidence="3" id="KW-1185">Reference proteome</keyword>
<accession>A0A9W8N6F7</accession>
<evidence type="ECO:0000256" key="1">
    <source>
        <dbReference type="SAM" id="MobiDB-lite"/>
    </source>
</evidence>
<protein>
    <submittedName>
        <fullName evidence="2">Uncharacterized protein</fullName>
    </submittedName>
</protein>
<sequence>MTITTPYKAQRWTALRTPEVERLTPDRLIDKHRSSSESLDSNTTQNVVSLLRLPVALTELLNVPSELVDTETLSLFLSRRSLSDRYQLLDVLEKLYQCCGNLCLDHQKTPRSTPTPLPQSGNEPEQRVEAQPEYSREAQRVYSESNSIAAGGDDQPEDELENDFIDDTPSPIEFEENTSNSNAEVSYENLEQNELGGQDFINPITIRKKWDSPEYEIDSMFKCAPSAASSSSSRTGSSAQSDLARETIENPSTSKDLPVVQLRTPLKTPLKRHDIVPPKDSLTKSYDQPIELMIAQTATEFARSSLEEIEQLQFPIDSAETYKNLFHSLKATSQAQATWSSGSEWRSIVESGLPNGIKALSGTP</sequence>
<evidence type="ECO:0000313" key="3">
    <source>
        <dbReference type="Proteomes" id="UP001148614"/>
    </source>
</evidence>
<reference evidence="2" key="1">
    <citation type="submission" date="2022-07" db="EMBL/GenBank/DDBJ databases">
        <title>Genome Sequence of Xylaria arbuscula.</title>
        <authorList>
            <person name="Buettner E."/>
        </authorList>
    </citation>
    <scope>NUCLEOTIDE SEQUENCE</scope>
    <source>
        <strain evidence="2">VT107</strain>
    </source>
</reference>
<comment type="caution">
    <text evidence="2">The sequence shown here is derived from an EMBL/GenBank/DDBJ whole genome shotgun (WGS) entry which is preliminary data.</text>
</comment>
<feature type="region of interest" description="Disordered" evidence="1">
    <location>
        <begin position="226"/>
        <end position="258"/>
    </location>
</feature>
<feature type="region of interest" description="Disordered" evidence="1">
    <location>
        <begin position="107"/>
        <end position="184"/>
    </location>
</feature>
<feature type="compositionally biased region" description="Low complexity" evidence="1">
    <location>
        <begin position="226"/>
        <end position="241"/>
    </location>
</feature>
<proteinExistence type="predicted"/>
<feature type="compositionally biased region" description="Polar residues" evidence="1">
    <location>
        <begin position="110"/>
        <end position="123"/>
    </location>
</feature>